<keyword evidence="1" id="KW-0677">Repeat</keyword>
<gene>
    <name evidence="4" type="ORF">K9B37_23290</name>
</gene>
<proteinExistence type="predicted"/>
<dbReference type="InterPro" id="IPR027417">
    <property type="entry name" value="P-loop_NTPase"/>
</dbReference>
<comment type="caution">
    <text evidence="4">The sequence shown here is derived from an EMBL/GenBank/DDBJ whole genome shotgun (WGS) entry which is preliminary data.</text>
</comment>
<feature type="domain" description="Nephrocystin 3-like N-terminal" evidence="3">
    <location>
        <begin position="215"/>
        <end position="368"/>
    </location>
</feature>
<dbReference type="InterPro" id="IPR007421">
    <property type="entry name" value="Schlafen_AlbA_2_dom"/>
</dbReference>
<dbReference type="Pfam" id="PF24883">
    <property type="entry name" value="NPHP3_N"/>
    <property type="match status" value="1"/>
</dbReference>
<dbReference type="RefSeq" id="WP_224316017.1">
    <property type="nucleotide sequence ID" value="NZ_JAIRBM010000029.1"/>
</dbReference>
<evidence type="ECO:0000256" key="1">
    <source>
        <dbReference type="ARBA" id="ARBA00022737"/>
    </source>
</evidence>
<name>A0ABS7VUC2_9HYPH</name>
<dbReference type="InterPro" id="IPR056884">
    <property type="entry name" value="NPHP3-like_N"/>
</dbReference>
<sequence length="848" mass="95910">MIADIRSVIESGDLPDDKANAIGFLLEDENRFTSQEGQYWDFKHEWPFSYSDNYFGGIARLICAFANSGGGMIIFGVHDGTRLPGHNKVIPNVDRLQKALDQLLTEQVTISLRRYETGTPTAVDVLLVHPLKSSTLPTRFKKDIGPYKARTIWVRQGHEVIIAEPKHVPLLYCRSDPTQDNLESDLTLGGLLPPSSATVKKFVGRLDTIDRIFGWLKHSDEPRTFLYGKGGSGKTTIAYQIAKVLKSNGAGFVISDGEALDNVIFVSSKQKTLNTVTGTQSDFVGLDFSTDRELYQAILSLGNWTSADLSELSLNELKEEIRSFFDTASNFVVIDDIDTLTTKGQEAGFDFLYGVLWRAKRKSKILYTLRNAPSHSLANAIEVPGLSRRGEFEEFVTVCCAQFRVNEPDPVFRDNKLAIVSEQRPLVIESIIALRRNSGNYDRAIQLFEESSGDDVRRYVFQREWDALPADNYGRYVLAILSLYGEPLSFADLAALTRYDESRITDAIADIREMFLRLNEVGSETTYEVGNLTRAFVAEESKKLDHYAAIRERVEKYKKSIYPENPLLTRLRDKIEGLIERSHKQREPAATSEAWKLASDRNLSPKISEDPRFLSLQGYVAAKQVPPKLDDARRFFNNAFLMKSEPEIHHLRSWFNAERHSGFGTAECIKIANFVQSGRRYSDAEKIEFLSKRAIVQFVAGRDMRFSDPGKAVEHLRAALKGHLSCLYQATRSESIRLEKFEEYSRNTAYVLFDMLTLPSVTEDFFQLLQELQNERNIVLDPLEGPLGRALGFIGETRGNKADLNRLRGRLDNGFRGIETNSLWQDSSAGKRISHVVEKLRTKLANRV</sequence>
<evidence type="ECO:0000259" key="2">
    <source>
        <dbReference type="Pfam" id="PF04326"/>
    </source>
</evidence>
<protein>
    <submittedName>
        <fullName evidence="4">DNA binding domain-containing protein</fullName>
    </submittedName>
</protein>
<evidence type="ECO:0000259" key="3">
    <source>
        <dbReference type="Pfam" id="PF24883"/>
    </source>
</evidence>
<dbReference type="Pfam" id="PF04326">
    <property type="entry name" value="SLFN_AlbA_2"/>
    <property type="match status" value="1"/>
</dbReference>
<evidence type="ECO:0000313" key="4">
    <source>
        <dbReference type="EMBL" id="MBZ6079183.1"/>
    </source>
</evidence>
<organism evidence="4 5">
    <name type="scientific">Microvirga puerhi</name>
    <dbReference type="NCBI Taxonomy" id="2876078"/>
    <lineage>
        <taxon>Bacteria</taxon>
        <taxon>Pseudomonadati</taxon>
        <taxon>Pseudomonadota</taxon>
        <taxon>Alphaproteobacteria</taxon>
        <taxon>Hyphomicrobiales</taxon>
        <taxon>Methylobacteriaceae</taxon>
        <taxon>Microvirga</taxon>
    </lineage>
</organism>
<dbReference type="Proteomes" id="UP000704176">
    <property type="component" value="Unassembled WGS sequence"/>
</dbReference>
<evidence type="ECO:0000313" key="5">
    <source>
        <dbReference type="Proteomes" id="UP000704176"/>
    </source>
</evidence>
<reference evidence="4 5" key="1">
    <citation type="submission" date="2021-09" db="EMBL/GenBank/DDBJ databases">
        <title>The complete genome sequence of a new microorganism.</title>
        <authorList>
            <person name="Zi Z."/>
        </authorList>
    </citation>
    <scope>NUCLEOTIDE SEQUENCE [LARGE SCALE GENOMIC DNA]</scope>
    <source>
        <strain evidence="4 5">WGZ8</strain>
    </source>
</reference>
<feature type="domain" description="Schlafen AlbA-2" evidence="2">
    <location>
        <begin position="36"/>
        <end position="160"/>
    </location>
</feature>
<dbReference type="EMBL" id="JAIRBM010000029">
    <property type="protein sequence ID" value="MBZ6079183.1"/>
    <property type="molecule type" value="Genomic_DNA"/>
</dbReference>
<dbReference type="Gene3D" id="3.40.50.300">
    <property type="entry name" value="P-loop containing nucleotide triphosphate hydrolases"/>
    <property type="match status" value="1"/>
</dbReference>
<dbReference type="SUPFAM" id="SSF52540">
    <property type="entry name" value="P-loop containing nucleoside triphosphate hydrolases"/>
    <property type="match status" value="1"/>
</dbReference>
<dbReference type="Gene3D" id="3.30.950.30">
    <property type="entry name" value="Schlafen, AAA domain"/>
    <property type="match status" value="1"/>
</dbReference>
<keyword evidence="5" id="KW-1185">Reference proteome</keyword>
<accession>A0ABS7VUC2</accession>
<dbReference type="InterPro" id="IPR038461">
    <property type="entry name" value="Schlafen_AlbA_2_dom_sf"/>
</dbReference>